<sequence length="315" mass="32899">MIHLTGHTKDVRAVAFAPDGRLASGSTDGTVRLWDPGRGECISTIRAGRPVYAVAVAADGRTLAYSGRPARTDVRDNLIELRDLSADQNLDPCVWEMPPNRAGIPTVRSIWSLSFSADGQHLAAASRQLGAGNHVNGGGARVWQLSPPYTNLPIAVPSAYTVAFSPRGAGLTVTGERGIWFFLDHVTAAKENAEAVTSSLPCDWAAAVAHLPDGATIVGANSFLLSFDPTGRTTWRKVKTGFRAVTSAAASPIAPFMVIGGSPNGVEIYDTGAGIRRTAYDFGIGKIHAVAFAPDGLTFAVAGDGGLMICDADVG</sequence>
<organism evidence="2 3">
    <name type="scientific">Fimbriiglobus ruber</name>
    <dbReference type="NCBI Taxonomy" id="1908690"/>
    <lineage>
        <taxon>Bacteria</taxon>
        <taxon>Pseudomonadati</taxon>
        <taxon>Planctomycetota</taxon>
        <taxon>Planctomycetia</taxon>
        <taxon>Gemmatales</taxon>
        <taxon>Gemmataceae</taxon>
        <taxon>Fimbriiglobus</taxon>
    </lineage>
</organism>
<dbReference type="PROSITE" id="PS50294">
    <property type="entry name" value="WD_REPEATS_REGION"/>
    <property type="match status" value="1"/>
</dbReference>
<dbReference type="SUPFAM" id="SSF50978">
    <property type="entry name" value="WD40 repeat-like"/>
    <property type="match status" value="1"/>
</dbReference>
<dbReference type="PANTHER" id="PTHR19879">
    <property type="entry name" value="TRANSCRIPTION INITIATION FACTOR TFIID"/>
    <property type="match status" value="1"/>
</dbReference>
<dbReference type="EMBL" id="NIDE01000007">
    <property type="protein sequence ID" value="OWK41070.1"/>
    <property type="molecule type" value="Genomic_DNA"/>
</dbReference>
<dbReference type="RefSeq" id="WP_088256023.1">
    <property type="nucleotide sequence ID" value="NZ_NIDE01000007.1"/>
</dbReference>
<proteinExistence type="predicted"/>
<dbReference type="Proteomes" id="UP000214646">
    <property type="component" value="Unassembled WGS sequence"/>
</dbReference>
<reference evidence="3" key="1">
    <citation type="submission" date="2017-06" db="EMBL/GenBank/DDBJ databases">
        <title>Genome analysis of Fimbriiglobus ruber SP5, the first member of the order Planctomycetales with confirmed chitinolytic capability.</title>
        <authorList>
            <person name="Ravin N.V."/>
            <person name="Rakitin A.L."/>
            <person name="Ivanova A.A."/>
            <person name="Beletsky A.V."/>
            <person name="Kulichevskaya I.S."/>
            <person name="Mardanov A.V."/>
            <person name="Dedysh S.N."/>
        </authorList>
    </citation>
    <scope>NUCLEOTIDE SEQUENCE [LARGE SCALE GENOMIC DNA]</scope>
    <source>
        <strain evidence="3">SP5</strain>
    </source>
</reference>
<dbReference type="Pfam" id="PF00400">
    <property type="entry name" value="WD40"/>
    <property type="match status" value="2"/>
</dbReference>
<dbReference type="PANTHER" id="PTHR19879:SF9">
    <property type="entry name" value="TRANSCRIPTION INITIATION FACTOR TFIID SUBUNIT 5"/>
    <property type="match status" value="1"/>
</dbReference>
<dbReference type="InterPro" id="IPR001680">
    <property type="entry name" value="WD40_rpt"/>
</dbReference>
<dbReference type="AlphaFoldDB" id="A0A225DHW7"/>
<keyword evidence="3" id="KW-1185">Reference proteome</keyword>
<accession>A0A225DHW7</accession>
<dbReference type="PROSITE" id="PS50082">
    <property type="entry name" value="WD_REPEATS_2"/>
    <property type="match status" value="1"/>
</dbReference>
<dbReference type="OrthoDB" id="272786at2"/>
<dbReference type="InterPro" id="IPR036322">
    <property type="entry name" value="WD40_repeat_dom_sf"/>
</dbReference>
<comment type="caution">
    <text evidence="2">The sequence shown here is derived from an EMBL/GenBank/DDBJ whole genome shotgun (WGS) entry which is preliminary data.</text>
</comment>
<dbReference type="InterPro" id="IPR015943">
    <property type="entry name" value="WD40/YVTN_repeat-like_dom_sf"/>
</dbReference>
<feature type="repeat" description="WD" evidence="1">
    <location>
        <begin position="4"/>
        <end position="44"/>
    </location>
</feature>
<gene>
    <name evidence="2" type="ORF">FRUB_04962</name>
</gene>
<keyword evidence="1" id="KW-0853">WD repeat</keyword>
<dbReference type="SMART" id="SM00320">
    <property type="entry name" value="WD40"/>
    <property type="match status" value="5"/>
</dbReference>
<evidence type="ECO:0000313" key="2">
    <source>
        <dbReference type="EMBL" id="OWK41070.1"/>
    </source>
</evidence>
<evidence type="ECO:0000313" key="3">
    <source>
        <dbReference type="Proteomes" id="UP000214646"/>
    </source>
</evidence>
<dbReference type="Gene3D" id="2.130.10.10">
    <property type="entry name" value="YVTN repeat-like/Quinoprotein amine dehydrogenase"/>
    <property type="match status" value="2"/>
</dbReference>
<name>A0A225DHW7_9BACT</name>
<protein>
    <submittedName>
        <fullName evidence="2">WD-40 repeat protein</fullName>
    </submittedName>
</protein>
<evidence type="ECO:0000256" key="1">
    <source>
        <dbReference type="PROSITE-ProRule" id="PRU00221"/>
    </source>
</evidence>